<feature type="chain" id="PRO_5002206660" description="Secreted protein" evidence="1">
    <location>
        <begin position="22"/>
        <end position="57"/>
    </location>
</feature>
<feature type="signal peptide" evidence="1">
    <location>
        <begin position="1"/>
        <end position="21"/>
    </location>
</feature>
<sequence>MRALVVVKLSVLVLQGTGTRANVSDPRSFFQAIPLAVNPALNQVMTLCPLQTKSRIP</sequence>
<evidence type="ECO:0000256" key="1">
    <source>
        <dbReference type="SAM" id="SignalP"/>
    </source>
</evidence>
<evidence type="ECO:0000313" key="2">
    <source>
        <dbReference type="EMBL" id="KIK11149.1"/>
    </source>
</evidence>
<evidence type="ECO:0008006" key="4">
    <source>
        <dbReference type="Google" id="ProtNLM"/>
    </source>
</evidence>
<name>A0A0C9YAX7_9AGAM</name>
<dbReference type="Proteomes" id="UP000054018">
    <property type="component" value="Unassembled WGS sequence"/>
</dbReference>
<dbReference type="EMBL" id="KN834290">
    <property type="protein sequence ID" value="KIK11149.1"/>
    <property type="molecule type" value="Genomic_DNA"/>
</dbReference>
<reference evidence="3" key="2">
    <citation type="submission" date="2015-01" db="EMBL/GenBank/DDBJ databases">
        <title>Evolutionary Origins and Diversification of the Mycorrhizal Mutualists.</title>
        <authorList>
            <consortium name="DOE Joint Genome Institute"/>
            <consortium name="Mycorrhizal Genomics Consortium"/>
            <person name="Kohler A."/>
            <person name="Kuo A."/>
            <person name="Nagy L.G."/>
            <person name="Floudas D."/>
            <person name="Copeland A."/>
            <person name="Barry K.W."/>
            <person name="Cichocki N."/>
            <person name="Veneault-Fourrey C."/>
            <person name="LaButti K."/>
            <person name="Lindquist E.A."/>
            <person name="Lipzen A."/>
            <person name="Lundell T."/>
            <person name="Morin E."/>
            <person name="Murat C."/>
            <person name="Riley R."/>
            <person name="Ohm R."/>
            <person name="Sun H."/>
            <person name="Tunlid A."/>
            <person name="Henrissat B."/>
            <person name="Grigoriev I.V."/>
            <person name="Hibbett D.S."/>
            <person name="Martin F."/>
        </authorList>
    </citation>
    <scope>NUCLEOTIDE SEQUENCE [LARGE SCALE GENOMIC DNA]</scope>
    <source>
        <strain evidence="3">441</strain>
    </source>
</reference>
<protein>
    <recommendedName>
        <fullName evidence="4">Secreted protein</fullName>
    </recommendedName>
</protein>
<keyword evidence="3" id="KW-1185">Reference proteome</keyword>
<reference evidence="2 3" key="1">
    <citation type="submission" date="2014-04" db="EMBL/GenBank/DDBJ databases">
        <authorList>
            <consortium name="DOE Joint Genome Institute"/>
            <person name="Kuo A."/>
            <person name="Kohler A."/>
            <person name="Costa M.D."/>
            <person name="Nagy L.G."/>
            <person name="Floudas D."/>
            <person name="Copeland A."/>
            <person name="Barry K.W."/>
            <person name="Cichocki N."/>
            <person name="Veneault-Fourrey C."/>
            <person name="LaButti K."/>
            <person name="Lindquist E.A."/>
            <person name="Lipzen A."/>
            <person name="Lundell T."/>
            <person name="Morin E."/>
            <person name="Murat C."/>
            <person name="Sun H."/>
            <person name="Tunlid A."/>
            <person name="Henrissat B."/>
            <person name="Grigoriev I.V."/>
            <person name="Hibbett D.S."/>
            <person name="Martin F."/>
            <person name="Nordberg H.P."/>
            <person name="Cantor M.N."/>
            <person name="Hua S.X."/>
        </authorList>
    </citation>
    <scope>NUCLEOTIDE SEQUENCE [LARGE SCALE GENOMIC DNA]</scope>
    <source>
        <strain evidence="2 3">441</strain>
    </source>
</reference>
<dbReference type="HOGENOM" id="CLU_2997363_0_0_1"/>
<organism evidence="2 3">
    <name type="scientific">Pisolithus microcarpus 441</name>
    <dbReference type="NCBI Taxonomy" id="765257"/>
    <lineage>
        <taxon>Eukaryota</taxon>
        <taxon>Fungi</taxon>
        <taxon>Dikarya</taxon>
        <taxon>Basidiomycota</taxon>
        <taxon>Agaricomycotina</taxon>
        <taxon>Agaricomycetes</taxon>
        <taxon>Agaricomycetidae</taxon>
        <taxon>Boletales</taxon>
        <taxon>Sclerodermatineae</taxon>
        <taxon>Pisolithaceae</taxon>
        <taxon>Pisolithus</taxon>
    </lineage>
</organism>
<dbReference type="AlphaFoldDB" id="A0A0C9YAX7"/>
<accession>A0A0C9YAX7</accession>
<keyword evidence="1" id="KW-0732">Signal</keyword>
<proteinExistence type="predicted"/>
<gene>
    <name evidence="2" type="ORF">PISMIDRAFT_690548</name>
</gene>
<evidence type="ECO:0000313" key="3">
    <source>
        <dbReference type="Proteomes" id="UP000054018"/>
    </source>
</evidence>